<dbReference type="STRING" id="13706.A0A1X2HPT9"/>
<evidence type="ECO:0000313" key="8">
    <source>
        <dbReference type="Proteomes" id="UP000242180"/>
    </source>
</evidence>
<evidence type="ECO:0000256" key="5">
    <source>
        <dbReference type="ARBA" id="ARBA00023136"/>
    </source>
</evidence>
<dbReference type="Pfam" id="PF01103">
    <property type="entry name" value="Omp85"/>
    <property type="match status" value="1"/>
</dbReference>
<proteinExistence type="inferred from homology"/>
<protein>
    <submittedName>
        <fullName evidence="7">Surface antigen-domain-containing protein</fullName>
    </submittedName>
</protein>
<gene>
    <name evidence="7" type="ORF">BCR43DRAFT_486039</name>
</gene>
<evidence type="ECO:0000256" key="1">
    <source>
        <dbReference type="ARBA" id="ARBA00004374"/>
    </source>
</evidence>
<evidence type="ECO:0000313" key="7">
    <source>
        <dbReference type="EMBL" id="ORZ00916.1"/>
    </source>
</evidence>
<evidence type="ECO:0000256" key="3">
    <source>
        <dbReference type="ARBA" id="ARBA00022452"/>
    </source>
</evidence>
<dbReference type="InterPro" id="IPR000184">
    <property type="entry name" value="Bac_surfAg_D15"/>
</dbReference>
<evidence type="ECO:0000256" key="2">
    <source>
        <dbReference type="ARBA" id="ARBA00010913"/>
    </source>
</evidence>
<dbReference type="InParanoid" id="A0A1X2HPT9"/>
<comment type="subcellular location">
    <subcellularLocation>
        <location evidence="1">Mitochondrion outer membrane</location>
        <topology evidence="1">Multi-pass membrane protein</topology>
    </subcellularLocation>
</comment>
<dbReference type="Proteomes" id="UP000242180">
    <property type="component" value="Unassembled WGS sequence"/>
</dbReference>
<dbReference type="Gene3D" id="2.40.160.50">
    <property type="entry name" value="membrane protein fhac: a member of the omp85/tpsb transporter family"/>
    <property type="match status" value="1"/>
</dbReference>
<organism evidence="7 8">
    <name type="scientific">Syncephalastrum racemosum</name>
    <name type="common">Filamentous fungus</name>
    <dbReference type="NCBI Taxonomy" id="13706"/>
    <lineage>
        <taxon>Eukaryota</taxon>
        <taxon>Fungi</taxon>
        <taxon>Fungi incertae sedis</taxon>
        <taxon>Mucoromycota</taxon>
        <taxon>Mucoromycotina</taxon>
        <taxon>Mucoromycetes</taxon>
        <taxon>Mucorales</taxon>
        <taxon>Syncephalastraceae</taxon>
        <taxon>Syncephalastrum</taxon>
    </lineage>
</organism>
<comment type="caution">
    <text evidence="7">The sequence shown here is derived from an EMBL/GenBank/DDBJ whole genome shotgun (WGS) entry which is preliminary data.</text>
</comment>
<keyword evidence="5" id="KW-0472">Membrane</keyword>
<evidence type="ECO:0000259" key="6">
    <source>
        <dbReference type="Pfam" id="PF01103"/>
    </source>
</evidence>
<dbReference type="PANTHER" id="PTHR12815:SF18">
    <property type="entry name" value="SORTING AND ASSEMBLY MACHINERY COMPONENT 50 HOMOLOG"/>
    <property type="match status" value="1"/>
</dbReference>
<reference evidence="7 8" key="1">
    <citation type="submission" date="2016-07" db="EMBL/GenBank/DDBJ databases">
        <title>Pervasive Adenine N6-methylation of Active Genes in Fungi.</title>
        <authorList>
            <consortium name="DOE Joint Genome Institute"/>
            <person name="Mondo S.J."/>
            <person name="Dannebaum R.O."/>
            <person name="Kuo R.C."/>
            <person name="Labutti K."/>
            <person name="Haridas S."/>
            <person name="Kuo A."/>
            <person name="Salamov A."/>
            <person name="Ahrendt S.R."/>
            <person name="Lipzen A."/>
            <person name="Sullivan W."/>
            <person name="Andreopoulos W.B."/>
            <person name="Clum A."/>
            <person name="Lindquist E."/>
            <person name="Daum C."/>
            <person name="Ramamoorthy G.K."/>
            <person name="Gryganskyi A."/>
            <person name="Culley D."/>
            <person name="Magnuson J.K."/>
            <person name="James T.Y."/>
            <person name="O'Malley M.A."/>
            <person name="Stajich J.E."/>
            <person name="Spatafora J.W."/>
            <person name="Visel A."/>
            <person name="Grigoriev I.V."/>
        </authorList>
    </citation>
    <scope>NUCLEOTIDE SEQUENCE [LARGE SCALE GENOMIC DNA]</scope>
    <source>
        <strain evidence="7 8">NRRL 2496</strain>
    </source>
</reference>
<name>A0A1X2HPT9_SYNRA</name>
<keyword evidence="3" id="KW-1134">Transmembrane beta strand</keyword>
<sequence>MSTFANPSNTPQPEAPLRVNQLSVHGTEWTRQSFLNNVLKPLFDAQTTDNVLKSVQSAAASLQRHDIFEEIKVYLQSSKTVPDTVDISLQLKEKPKASFATVLGVRENEANMNGSVSFRNLFGGAESLSTSYSFGNRTKAAFETALGAPVNGSPDVRAEVFVRGAIKDFSMVNYYVERSKAAGIRFKGVSVYGDHALELAFSHRDVVAQPKSSATVRAASGENTKASVHHAFVHDKRDHAIMPSAGHYIGVFSELAGVGQKGDSSFTKHEVAGQFHHTLFQGQAEQSKVVLSVGAKAGLLATLDNDKPAHLSDKYFLGGPLSVRGFRMGGIGPRDGNDALGGEAFWAAGASLVSSIPGASHLPIKAHAFFNAGNLVNYTKGSSVNDTIQALSNEPRTSAGVGLIFYHHLARIEANFCVPLRFSAGDLPQPGVQFGLGVNFL</sequence>
<evidence type="ECO:0000256" key="4">
    <source>
        <dbReference type="ARBA" id="ARBA00022692"/>
    </source>
</evidence>
<dbReference type="AlphaFoldDB" id="A0A1X2HPT9"/>
<keyword evidence="4" id="KW-0812">Transmembrane</keyword>
<accession>A0A1X2HPT9</accession>
<comment type="similarity">
    <text evidence="2">Belongs to the SAM50/omp85 family.</text>
</comment>
<dbReference type="OrthoDB" id="1724197at2759"/>
<dbReference type="FunCoup" id="A0A1X2HPT9">
    <property type="interactions" value="519"/>
</dbReference>
<dbReference type="GO" id="GO:0045040">
    <property type="term" value="P:protein insertion into mitochondrial outer membrane"/>
    <property type="evidence" value="ECO:0007669"/>
    <property type="project" value="TreeGrafter"/>
</dbReference>
<dbReference type="GO" id="GO:0005741">
    <property type="term" value="C:mitochondrial outer membrane"/>
    <property type="evidence" value="ECO:0007669"/>
    <property type="project" value="UniProtKB-SubCell"/>
</dbReference>
<dbReference type="InterPro" id="IPR039910">
    <property type="entry name" value="D15-like"/>
</dbReference>
<keyword evidence="8" id="KW-1185">Reference proteome</keyword>
<dbReference type="OMA" id="IYLDTNH"/>
<dbReference type="PANTHER" id="PTHR12815">
    <property type="entry name" value="SORTING AND ASSEMBLY MACHINERY SAMM50 PROTEIN FAMILY MEMBER"/>
    <property type="match status" value="1"/>
</dbReference>
<feature type="domain" description="Bacterial surface antigen (D15)" evidence="6">
    <location>
        <begin position="120"/>
        <end position="440"/>
    </location>
</feature>
<dbReference type="EMBL" id="MCGN01000002">
    <property type="protein sequence ID" value="ORZ00916.1"/>
    <property type="molecule type" value="Genomic_DNA"/>
</dbReference>